<protein>
    <submittedName>
        <fullName evidence="1">Uncharacterized protein</fullName>
    </submittedName>
</protein>
<proteinExistence type="predicted"/>
<reference evidence="1 2" key="1">
    <citation type="submission" date="2020-09" db="EMBL/GenBank/DDBJ databases">
        <title>De no assembly of potato wild relative species, Solanum commersonii.</title>
        <authorList>
            <person name="Cho K."/>
        </authorList>
    </citation>
    <scope>NUCLEOTIDE SEQUENCE [LARGE SCALE GENOMIC DNA]</scope>
    <source>
        <strain evidence="1">LZ3.2</strain>
        <tissue evidence="1">Leaf</tissue>
    </source>
</reference>
<evidence type="ECO:0000313" key="2">
    <source>
        <dbReference type="Proteomes" id="UP000824120"/>
    </source>
</evidence>
<name>A0A9J5YZL5_SOLCO</name>
<dbReference type="Proteomes" id="UP000824120">
    <property type="component" value="Chromosome 5"/>
</dbReference>
<organism evidence="1 2">
    <name type="scientific">Solanum commersonii</name>
    <name type="common">Commerson's wild potato</name>
    <name type="synonym">Commerson's nightshade</name>
    <dbReference type="NCBI Taxonomy" id="4109"/>
    <lineage>
        <taxon>Eukaryota</taxon>
        <taxon>Viridiplantae</taxon>
        <taxon>Streptophyta</taxon>
        <taxon>Embryophyta</taxon>
        <taxon>Tracheophyta</taxon>
        <taxon>Spermatophyta</taxon>
        <taxon>Magnoliopsida</taxon>
        <taxon>eudicotyledons</taxon>
        <taxon>Gunneridae</taxon>
        <taxon>Pentapetalae</taxon>
        <taxon>asterids</taxon>
        <taxon>lamiids</taxon>
        <taxon>Solanales</taxon>
        <taxon>Solanaceae</taxon>
        <taxon>Solanoideae</taxon>
        <taxon>Solaneae</taxon>
        <taxon>Solanum</taxon>
    </lineage>
</organism>
<sequence>MKEINKIVKVMLLIRLLGEEHKLDGWIFMPHLWKLCNNLVKVLKSRRMDLHATFMQVVQQLGEGVEIEEIGNPTTEVIASKQSSTTNHPRVYCVGKYDS</sequence>
<comment type="caution">
    <text evidence="1">The sequence shown here is derived from an EMBL/GenBank/DDBJ whole genome shotgun (WGS) entry which is preliminary data.</text>
</comment>
<evidence type="ECO:0000313" key="1">
    <source>
        <dbReference type="EMBL" id="KAG5604318.1"/>
    </source>
</evidence>
<dbReference type="AlphaFoldDB" id="A0A9J5YZL5"/>
<accession>A0A9J5YZL5</accession>
<dbReference type="EMBL" id="JACXVP010000005">
    <property type="protein sequence ID" value="KAG5604318.1"/>
    <property type="molecule type" value="Genomic_DNA"/>
</dbReference>
<keyword evidence="2" id="KW-1185">Reference proteome</keyword>
<gene>
    <name evidence="1" type="ORF">H5410_025810</name>
</gene>